<feature type="domain" description="Glutamine amidotransferase" evidence="1">
    <location>
        <begin position="90"/>
        <end position="216"/>
    </location>
</feature>
<dbReference type="GO" id="GO:0005634">
    <property type="term" value="C:nucleus"/>
    <property type="evidence" value="ECO:0007669"/>
    <property type="project" value="TreeGrafter"/>
</dbReference>
<name>A0A9W9EUW7_9EURO</name>
<gene>
    <name evidence="2" type="ORF">N7456_011970</name>
</gene>
<comment type="caution">
    <text evidence="2">The sequence shown here is derived from an EMBL/GenBank/DDBJ whole genome shotgun (WGS) entry which is preliminary data.</text>
</comment>
<protein>
    <recommendedName>
        <fullName evidence="1">Glutamine amidotransferase domain-containing protein</fullName>
    </recommendedName>
</protein>
<reference evidence="2" key="2">
    <citation type="journal article" date="2023" name="IMA Fungus">
        <title>Comparative genomic study of the Penicillium genus elucidates a diverse pangenome and 15 lateral gene transfer events.</title>
        <authorList>
            <person name="Petersen C."/>
            <person name="Sorensen T."/>
            <person name="Nielsen M.R."/>
            <person name="Sondergaard T.E."/>
            <person name="Sorensen J.L."/>
            <person name="Fitzpatrick D.A."/>
            <person name="Frisvad J.C."/>
            <person name="Nielsen K.L."/>
        </authorList>
    </citation>
    <scope>NUCLEOTIDE SEQUENCE</scope>
    <source>
        <strain evidence="2">IBT 30069</strain>
    </source>
</reference>
<dbReference type="Pfam" id="PF00117">
    <property type="entry name" value="GATase"/>
    <property type="match status" value="1"/>
</dbReference>
<dbReference type="CDD" id="cd01741">
    <property type="entry name" value="GATase1_1"/>
    <property type="match status" value="1"/>
</dbReference>
<proteinExistence type="predicted"/>
<dbReference type="PANTHER" id="PTHR42695:SF6">
    <property type="entry name" value="GLUTAMINE AMIDOTRANSFERASE DOMAIN-CONTAINING PROTEIN"/>
    <property type="match status" value="1"/>
</dbReference>
<dbReference type="GO" id="GO:0005829">
    <property type="term" value="C:cytosol"/>
    <property type="evidence" value="ECO:0007669"/>
    <property type="project" value="TreeGrafter"/>
</dbReference>
<dbReference type="Gene3D" id="3.40.50.880">
    <property type="match status" value="1"/>
</dbReference>
<accession>A0A9W9EUW7</accession>
<organism evidence="2 3">
    <name type="scientific">Penicillium angulare</name>
    <dbReference type="NCBI Taxonomy" id="116970"/>
    <lineage>
        <taxon>Eukaryota</taxon>
        <taxon>Fungi</taxon>
        <taxon>Dikarya</taxon>
        <taxon>Ascomycota</taxon>
        <taxon>Pezizomycotina</taxon>
        <taxon>Eurotiomycetes</taxon>
        <taxon>Eurotiomycetidae</taxon>
        <taxon>Eurotiales</taxon>
        <taxon>Aspergillaceae</taxon>
        <taxon>Penicillium</taxon>
    </lineage>
</organism>
<keyword evidence="3" id="KW-1185">Reference proteome</keyword>
<dbReference type="AlphaFoldDB" id="A0A9W9EUW7"/>
<dbReference type="InterPro" id="IPR029062">
    <property type="entry name" value="Class_I_gatase-like"/>
</dbReference>
<dbReference type="InterPro" id="IPR017926">
    <property type="entry name" value="GATASE"/>
</dbReference>
<dbReference type="InterPro" id="IPR044992">
    <property type="entry name" value="ChyE-like"/>
</dbReference>
<dbReference type="EMBL" id="JAPQKH010000007">
    <property type="protein sequence ID" value="KAJ5088354.1"/>
    <property type="molecule type" value="Genomic_DNA"/>
</dbReference>
<evidence type="ECO:0000313" key="3">
    <source>
        <dbReference type="Proteomes" id="UP001149165"/>
    </source>
</evidence>
<dbReference type="SUPFAM" id="SSF52317">
    <property type="entry name" value="Class I glutamine amidotransferase-like"/>
    <property type="match status" value="1"/>
</dbReference>
<dbReference type="PANTHER" id="PTHR42695">
    <property type="entry name" value="GLUTAMINE AMIDOTRANSFERASE YLR126C-RELATED"/>
    <property type="match status" value="1"/>
</dbReference>
<sequence>MAPHRIHVAVLDTDVPCLPVYAKRGLYSSQFRVLLQAAAERINNNANVNLRNGPLGVHVTAFDAVGCSLPPLECLRTSPFSASETQNHGPFGPIDAILITGSISSSYDSDPWIKVLESYIQTVHSAFPNVKLFGSCFGHQLIAQALLSQHNSDDGTPNLTHHVEKSEKGFEMGIQPITLSESFTSHFPVFDGNSKPLRVQLIHGDIVVPTPIAKSLATASGVSEVPLPSPWMSIGKSAVCDIQGLYCPGRVLSYQGHFEFDSFSNRALCIEFARRASWPADVLASYIEQIERSKVPGSEDDDDSKVAAEAVLLFFAGEDGSQSSQVDQSQVPVGNKFASAPGFDILPGGYVASNGMLTPPIG</sequence>
<dbReference type="OrthoDB" id="1669814at2759"/>
<reference evidence="2" key="1">
    <citation type="submission" date="2022-11" db="EMBL/GenBank/DDBJ databases">
        <authorList>
            <person name="Petersen C."/>
        </authorList>
    </citation>
    <scope>NUCLEOTIDE SEQUENCE</scope>
    <source>
        <strain evidence="2">IBT 30069</strain>
    </source>
</reference>
<dbReference type="Proteomes" id="UP001149165">
    <property type="component" value="Unassembled WGS sequence"/>
</dbReference>
<evidence type="ECO:0000259" key="1">
    <source>
        <dbReference type="Pfam" id="PF00117"/>
    </source>
</evidence>
<evidence type="ECO:0000313" key="2">
    <source>
        <dbReference type="EMBL" id="KAJ5088354.1"/>
    </source>
</evidence>